<evidence type="ECO:0008006" key="4">
    <source>
        <dbReference type="Google" id="ProtNLM"/>
    </source>
</evidence>
<comment type="caution">
    <text evidence="2">The sequence shown here is derived from an EMBL/GenBank/DDBJ whole genome shotgun (WGS) entry which is preliminary data.</text>
</comment>
<evidence type="ECO:0000313" key="3">
    <source>
        <dbReference type="Proteomes" id="UP000593571"/>
    </source>
</evidence>
<proteinExistence type="predicted"/>
<organism evidence="2 3">
    <name type="scientific">Rousettus aegyptiacus</name>
    <name type="common">Egyptian fruit bat</name>
    <name type="synonym">Pteropus aegyptiacus</name>
    <dbReference type="NCBI Taxonomy" id="9407"/>
    <lineage>
        <taxon>Eukaryota</taxon>
        <taxon>Metazoa</taxon>
        <taxon>Chordata</taxon>
        <taxon>Craniata</taxon>
        <taxon>Vertebrata</taxon>
        <taxon>Euteleostomi</taxon>
        <taxon>Mammalia</taxon>
        <taxon>Eutheria</taxon>
        <taxon>Laurasiatheria</taxon>
        <taxon>Chiroptera</taxon>
        <taxon>Yinpterochiroptera</taxon>
        <taxon>Pteropodoidea</taxon>
        <taxon>Pteropodidae</taxon>
        <taxon>Rousettinae</taxon>
        <taxon>Rousettus</taxon>
    </lineage>
</organism>
<dbReference type="Proteomes" id="UP000593571">
    <property type="component" value="Unassembled WGS sequence"/>
</dbReference>
<protein>
    <recommendedName>
        <fullName evidence="4">Secreted protein</fullName>
    </recommendedName>
</protein>
<reference evidence="2 3" key="1">
    <citation type="journal article" date="2020" name="Nature">
        <title>Six reference-quality genomes reveal evolution of bat adaptations.</title>
        <authorList>
            <person name="Jebb D."/>
            <person name="Huang Z."/>
            <person name="Pippel M."/>
            <person name="Hughes G.M."/>
            <person name="Lavrichenko K."/>
            <person name="Devanna P."/>
            <person name="Winkler S."/>
            <person name="Jermiin L.S."/>
            <person name="Skirmuntt E.C."/>
            <person name="Katzourakis A."/>
            <person name="Burkitt-Gray L."/>
            <person name="Ray D.A."/>
            <person name="Sullivan K.A.M."/>
            <person name="Roscito J.G."/>
            <person name="Kirilenko B.M."/>
            <person name="Davalos L.M."/>
            <person name="Corthals A.P."/>
            <person name="Power M.L."/>
            <person name="Jones G."/>
            <person name="Ransome R.D."/>
            <person name="Dechmann D.K.N."/>
            <person name="Locatelli A.G."/>
            <person name="Puechmaille S.J."/>
            <person name="Fedrigo O."/>
            <person name="Jarvis E.D."/>
            <person name="Hiller M."/>
            <person name="Vernes S.C."/>
            <person name="Myers E.W."/>
            <person name="Teeling E.C."/>
        </authorList>
    </citation>
    <scope>NUCLEOTIDE SEQUENCE [LARGE SCALE GENOMIC DNA]</scope>
    <source>
        <strain evidence="2">MRouAeg1</strain>
        <tissue evidence="2">Muscle</tissue>
    </source>
</reference>
<gene>
    <name evidence="2" type="ORF">HJG63_012236</name>
</gene>
<dbReference type="EMBL" id="JACASE010000008">
    <property type="protein sequence ID" value="KAF6441007.1"/>
    <property type="molecule type" value="Genomic_DNA"/>
</dbReference>
<keyword evidence="1" id="KW-0732">Signal</keyword>
<feature type="signal peptide" evidence="1">
    <location>
        <begin position="1"/>
        <end position="17"/>
    </location>
</feature>
<evidence type="ECO:0000313" key="2">
    <source>
        <dbReference type="EMBL" id="KAF6441007.1"/>
    </source>
</evidence>
<feature type="chain" id="PRO_5029569275" description="Secreted protein" evidence="1">
    <location>
        <begin position="18"/>
        <end position="137"/>
    </location>
</feature>
<accession>A0A7J8EZU1</accession>
<evidence type="ECO:0000256" key="1">
    <source>
        <dbReference type="SAM" id="SignalP"/>
    </source>
</evidence>
<keyword evidence="3" id="KW-1185">Reference proteome</keyword>
<name>A0A7J8EZU1_ROUAE</name>
<dbReference type="AlphaFoldDB" id="A0A7J8EZU1"/>
<sequence>MFVNVVVILVLVIPASPWRVNLEDLSLLPSRAGPWVSLPLAGSWPLNGCSRCLSVRRGGTRKGELARTFEIRPRPLEPTSCNCLFVLRCLMPFNMTYVIAPQSDQGRTQTGSVAKSTHGLFGSASQMFAHMKSHREH</sequence>